<dbReference type="Ensembl" id="ENSCCET00000031689.1">
    <property type="protein sequence ID" value="ENSCCEP00000020873.1"/>
    <property type="gene ID" value="ENSCCEG00000018942.1"/>
</dbReference>
<proteinExistence type="predicted"/>
<protein>
    <submittedName>
        <fullName evidence="2">Uncharacterized protein</fullName>
    </submittedName>
</protein>
<reference evidence="2" key="1">
    <citation type="submission" date="2025-08" db="UniProtKB">
        <authorList>
            <consortium name="Ensembl"/>
        </authorList>
    </citation>
    <scope>IDENTIFICATION</scope>
</reference>
<feature type="region of interest" description="Disordered" evidence="1">
    <location>
        <begin position="1"/>
        <end position="25"/>
    </location>
</feature>
<dbReference type="AlphaFoldDB" id="A0A8C0ZHK1"/>
<evidence type="ECO:0000313" key="2">
    <source>
        <dbReference type="Ensembl" id="ENSCCEP00000020873.1"/>
    </source>
</evidence>
<organism evidence="2 3">
    <name type="scientific">Cyanistes caeruleus</name>
    <name type="common">Eurasian blue tit</name>
    <name type="synonym">Parus caeruleus</name>
    <dbReference type="NCBI Taxonomy" id="156563"/>
    <lineage>
        <taxon>Eukaryota</taxon>
        <taxon>Metazoa</taxon>
        <taxon>Chordata</taxon>
        <taxon>Craniata</taxon>
        <taxon>Vertebrata</taxon>
        <taxon>Euteleostomi</taxon>
        <taxon>Archelosauria</taxon>
        <taxon>Archosauria</taxon>
        <taxon>Dinosauria</taxon>
        <taxon>Saurischia</taxon>
        <taxon>Theropoda</taxon>
        <taxon>Coelurosauria</taxon>
        <taxon>Aves</taxon>
        <taxon>Neognathae</taxon>
        <taxon>Neoaves</taxon>
        <taxon>Telluraves</taxon>
        <taxon>Australaves</taxon>
        <taxon>Passeriformes</taxon>
        <taxon>Paridae</taxon>
        <taxon>Cyanistes</taxon>
    </lineage>
</organism>
<accession>A0A8C0ZHK1</accession>
<evidence type="ECO:0000313" key="3">
    <source>
        <dbReference type="Proteomes" id="UP000694410"/>
    </source>
</evidence>
<evidence type="ECO:0000256" key="1">
    <source>
        <dbReference type="SAM" id="MobiDB-lite"/>
    </source>
</evidence>
<reference evidence="2" key="2">
    <citation type="submission" date="2025-09" db="UniProtKB">
        <authorList>
            <consortium name="Ensembl"/>
        </authorList>
    </citation>
    <scope>IDENTIFICATION</scope>
</reference>
<dbReference type="Proteomes" id="UP000694410">
    <property type="component" value="Unplaced"/>
</dbReference>
<sequence>MLGLAGSACSASGKPGGVSNLIQKKKKTSENFRDSLPNEFPVNQWIWAAEGGPATSPSSHKVAGLHNCFIPIRSPPAAAAACLL</sequence>
<keyword evidence="3" id="KW-1185">Reference proteome</keyword>
<name>A0A8C0ZHK1_CYACU</name>